<feature type="compositionally biased region" description="Polar residues" evidence="8">
    <location>
        <begin position="438"/>
        <end position="449"/>
    </location>
</feature>
<dbReference type="EMBL" id="JAVRRD010000017">
    <property type="protein sequence ID" value="KAK5050421.1"/>
    <property type="molecule type" value="Genomic_DNA"/>
</dbReference>
<dbReference type="PANTHER" id="PTHR13604">
    <property type="entry name" value="DC12-RELATED"/>
    <property type="match status" value="1"/>
</dbReference>
<feature type="region of interest" description="Disordered" evidence="8">
    <location>
        <begin position="20"/>
        <end position="45"/>
    </location>
</feature>
<feature type="compositionally biased region" description="Polar residues" evidence="8">
    <location>
        <begin position="94"/>
        <end position="110"/>
    </location>
</feature>
<evidence type="ECO:0000256" key="1">
    <source>
        <dbReference type="ARBA" id="ARBA00008136"/>
    </source>
</evidence>
<comment type="caution">
    <text evidence="9">The sequence shown here is derived from an EMBL/GenBank/DDBJ whole genome shotgun (WGS) entry which is preliminary data.</text>
</comment>
<evidence type="ECO:0000256" key="6">
    <source>
        <dbReference type="ARBA" id="ARBA00023125"/>
    </source>
</evidence>
<dbReference type="SUPFAM" id="SSF143081">
    <property type="entry name" value="BB1717-like"/>
    <property type="match status" value="1"/>
</dbReference>
<accession>A0AAV9N9L4</accession>
<keyword evidence="2" id="KW-0645">Protease</keyword>
<keyword evidence="3" id="KW-0227">DNA damage</keyword>
<keyword evidence="10" id="KW-1185">Reference proteome</keyword>
<organism evidence="9 10">
    <name type="scientific">Exophiala bonariae</name>
    <dbReference type="NCBI Taxonomy" id="1690606"/>
    <lineage>
        <taxon>Eukaryota</taxon>
        <taxon>Fungi</taxon>
        <taxon>Dikarya</taxon>
        <taxon>Ascomycota</taxon>
        <taxon>Pezizomycotina</taxon>
        <taxon>Eurotiomycetes</taxon>
        <taxon>Chaetothyriomycetidae</taxon>
        <taxon>Chaetothyriales</taxon>
        <taxon>Herpotrichiellaceae</taxon>
        <taxon>Exophiala</taxon>
    </lineage>
</organism>
<keyword evidence="7" id="KW-0456">Lyase</keyword>
<dbReference type="InterPro" id="IPR036590">
    <property type="entry name" value="SRAP-like"/>
</dbReference>
<keyword evidence="4" id="KW-0378">Hydrolase</keyword>
<gene>
    <name evidence="9" type="ORF">LTR84_003702</name>
</gene>
<dbReference type="AlphaFoldDB" id="A0AAV9N9L4"/>
<dbReference type="GO" id="GO:0016829">
    <property type="term" value="F:lyase activity"/>
    <property type="evidence" value="ECO:0007669"/>
    <property type="project" value="UniProtKB-KW"/>
</dbReference>
<dbReference type="GeneID" id="89971885"/>
<proteinExistence type="inferred from homology"/>
<dbReference type="RefSeq" id="XP_064705007.1">
    <property type="nucleotide sequence ID" value="XM_064847286.1"/>
</dbReference>
<evidence type="ECO:0000313" key="10">
    <source>
        <dbReference type="Proteomes" id="UP001358417"/>
    </source>
</evidence>
<evidence type="ECO:0000256" key="7">
    <source>
        <dbReference type="ARBA" id="ARBA00023239"/>
    </source>
</evidence>
<keyword evidence="6" id="KW-0238">DNA-binding</keyword>
<dbReference type="PANTHER" id="PTHR13604:SF0">
    <property type="entry name" value="ABASIC SITE PROCESSING PROTEIN HMCES"/>
    <property type="match status" value="1"/>
</dbReference>
<dbReference type="Pfam" id="PF02586">
    <property type="entry name" value="SRAP"/>
    <property type="match status" value="1"/>
</dbReference>
<sequence>MESTSAKFGFKRASFVRYQLQEQGLPVDDAPADDEARETYNFPPGAYGLVYRADVPDQGVRDSSDVSAGAEEVQLQDATVEGEEVSDDSKEQQTSDNAKNNDKSTITHSNDPTERYKYQIKVMKWGLIPFWTKRSPDYSSMLKTINCRDDSLAENRGMWTTMKAKKRCLVVAQGFFEWLKKGPGPKDKVPHFVKRKDGQLMCFAGLWDCVKYEGSEEAEKLYTYTIITTDSNKQLKFLHDRMPVILDPGTDEIKMWLDPSRNKWSKELQAMLKPFEGELECYPVDRDVGKVGNNSPGFIVPVDSKENKKNIANFFGNAAAVSGQKQKAAIKPSEKGLEQEPEETRKTVDHDGSEDNAPLPVPTSPSSQSPQKLTGKKREAPNSPVSSPPTKQAKFGSNISPMKTAASTTPGSGKKPRSATNNKDLVLNSNKNKKKTEAGTQRITNFFGK</sequence>
<evidence type="ECO:0000256" key="4">
    <source>
        <dbReference type="ARBA" id="ARBA00022801"/>
    </source>
</evidence>
<evidence type="ECO:0000256" key="8">
    <source>
        <dbReference type="SAM" id="MobiDB-lite"/>
    </source>
</evidence>
<name>A0AAV9N9L4_9EURO</name>
<feature type="region of interest" description="Disordered" evidence="8">
    <location>
        <begin position="321"/>
        <end position="449"/>
    </location>
</feature>
<feature type="compositionally biased region" description="Basic and acidic residues" evidence="8">
    <location>
        <begin position="332"/>
        <end position="353"/>
    </location>
</feature>
<feature type="region of interest" description="Disordered" evidence="8">
    <location>
        <begin position="58"/>
        <end position="110"/>
    </location>
</feature>
<feature type="compositionally biased region" description="Polar residues" evidence="8">
    <location>
        <begin position="383"/>
        <end position="411"/>
    </location>
</feature>
<reference evidence="9 10" key="1">
    <citation type="submission" date="2023-08" db="EMBL/GenBank/DDBJ databases">
        <title>Black Yeasts Isolated from many extreme environments.</title>
        <authorList>
            <person name="Coleine C."/>
            <person name="Stajich J.E."/>
            <person name="Selbmann L."/>
        </authorList>
    </citation>
    <scope>NUCLEOTIDE SEQUENCE [LARGE SCALE GENOMIC DNA]</scope>
    <source>
        <strain evidence="9 10">CCFEE 5792</strain>
    </source>
</reference>
<evidence type="ECO:0000313" key="9">
    <source>
        <dbReference type="EMBL" id="KAK5050421.1"/>
    </source>
</evidence>
<dbReference type="InterPro" id="IPR003738">
    <property type="entry name" value="SRAP"/>
</dbReference>
<protein>
    <recommendedName>
        <fullName evidence="11">DUF159 domain protein</fullName>
    </recommendedName>
</protein>
<dbReference type="GO" id="GO:0008233">
    <property type="term" value="F:peptidase activity"/>
    <property type="evidence" value="ECO:0007669"/>
    <property type="project" value="UniProtKB-KW"/>
</dbReference>
<dbReference type="Gene3D" id="3.90.1680.10">
    <property type="entry name" value="SOS response associated peptidase-like"/>
    <property type="match status" value="1"/>
</dbReference>
<evidence type="ECO:0008006" key="11">
    <source>
        <dbReference type="Google" id="ProtNLM"/>
    </source>
</evidence>
<dbReference type="GO" id="GO:0006508">
    <property type="term" value="P:proteolysis"/>
    <property type="evidence" value="ECO:0007669"/>
    <property type="project" value="UniProtKB-KW"/>
</dbReference>
<evidence type="ECO:0000256" key="3">
    <source>
        <dbReference type="ARBA" id="ARBA00022763"/>
    </source>
</evidence>
<feature type="compositionally biased region" description="Polar residues" evidence="8">
    <location>
        <begin position="418"/>
        <end position="430"/>
    </location>
</feature>
<evidence type="ECO:0000256" key="5">
    <source>
        <dbReference type="ARBA" id="ARBA00023124"/>
    </source>
</evidence>
<comment type="similarity">
    <text evidence="1">Belongs to the SOS response-associated peptidase family.</text>
</comment>
<keyword evidence="5" id="KW-0190">Covalent protein-DNA linkage</keyword>
<dbReference type="GO" id="GO:0106300">
    <property type="term" value="P:protein-DNA covalent cross-linking repair"/>
    <property type="evidence" value="ECO:0007669"/>
    <property type="project" value="InterPro"/>
</dbReference>
<dbReference type="GO" id="GO:0003697">
    <property type="term" value="F:single-stranded DNA binding"/>
    <property type="evidence" value="ECO:0007669"/>
    <property type="project" value="InterPro"/>
</dbReference>
<evidence type="ECO:0000256" key="2">
    <source>
        <dbReference type="ARBA" id="ARBA00022670"/>
    </source>
</evidence>
<dbReference type="Proteomes" id="UP001358417">
    <property type="component" value="Unassembled WGS sequence"/>
</dbReference>